<evidence type="ECO:0000313" key="7">
    <source>
        <dbReference type="EMBL" id="SEP65151.1"/>
    </source>
</evidence>
<dbReference type="SUPFAM" id="SSF103481">
    <property type="entry name" value="Multidrug resistance efflux transporter EmrE"/>
    <property type="match status" value="2"/>
</dbReference>
<feature type="transmembrane region" description="Helical" evidence="5">
    <location>
        <begin position="256"/>
        <end position="273"/>
    </location>
</feature>
<dbReference type="PANTHER" id="PTHR32322:SF9">
    <property type="entry name" value="AMINO-ACID METABOLITE EFFLUX PUMP-RELATED"/>
    <property type="match status" value="1"/>
</dbReference>
<feature type="transmembrane region" description="Helical" evidence="5">
    <location>
        <begin position="92"/>
        <end position="109"/>
    </location>
</feature>
<feature type="transmembrane region" description="Helical" evidence="5">
    <location>
        <begin position="37"/>
        <end position="55"/>
    </location>
</feature>
<proteinExistence type="predicted"/>
<dbReference type="EMBL" id="FOEV01000001">
    <property type="protein sequence ID" value="SEP65151.1"/>
    <property type="molecule type" value="Genomic_DNA"/>
</dbReference>
<protein>
    <submittedName>
        <fullName evidence="7">Threonine/homoserine efflux transporter RhtA</fullName>
    </submittedName>
</protein>
<keyword evidence="2 5" id="KW-0812">Transmembrane</keyword>
<feature type="transmembrane region" description="Helical" evidence="5">
    <location>
        <begin position="116"/>
        <end position="136"/>
    </location>
</feature>
<evidence type="ECO:0000256" key="3">
    <source>
        <dbReference type="ARBA" id="ARBA00022989"/>
    </source>
</evidence>
<dbReference type="GO" id="GO:0016020">
    <property type="term" value="C:membrane"/>
    <property type="evidence" value="ECO:0007669"/>
    <property type="project" value="UniProtKB-SubCell"/>
</dbReference>
<comment type="caution">
    <text evidence="7">The sequence shown here is derived from an EMBL/GenBank/DDBJ whole genome shotgun (WGS) entry which is preliminary data.</text>
</comment>
<evidence type="ECO:0000256" key="1">
    <source>
        <dbReference type="ARBA" id="ARBA00004141"/>
    </source>
</evidence>
<feature type="transmembrane region" description="Helical" evidence="5">
    <location>
        <begin position="67"/>
        <end position="86"/>
    </location>
</feature>
<dbReference type="PANTHER" id="PTHR32322">
    <property type="entry name" value="INNER MEMBRANE TRANSPORTER"/>
    <property type="match status" value="1"/>
</dbReference>
<feature type="transmembrane region" description="Helical" evidence="5">
    <location>
        <begin position="200"/>
        <end position="219"/>
    </location>
</feature>
<accession>A0A9X8QHN2</accession>
<dbReference type="InterPro" id="IPR050638">
    <property type="entry name" value="AA-Vitamin_Transporters"/>
</dbReference>
<gene>
    <name evidence="7" type="ORF">SAMN05216409_101405</name>
</gene>
<evidence type="ECO:0000256" key="5">
    <source>
        <dbReference type="SAM" id="Phobius"/>
    </source>
</evidence>
<evidence type="ECO:0000259" key="6">
    <source>
        <dbReference type="Pfam" id="PF00892"/>
    </source>
</evidence>
<dbReference type="InterPro" id="IPR000620">
    <property type="entry name" value="EamA_dom"/>
</dbReference>
<evidence type="ECO:0000256" key="4">
    <source>
        <dbReference type="ARBA" id="ARBA00023136"/>
    </source>
</evidence>
<name>A0A9X8QHN2_9PSED</name>
<keyword evidence="3 5" id="KW-1133">Transmembrane helix</keyword>
<evidence type="ECO:0000313" key="8">
    <source>
        <dbReference type="Proteomes" id="UP000183210"/>
    </source>
</evidence>
<feature type="domain" description="EamA" evidence="6">
    <location>
        <begin position="143"/>
        <end position="273"/>
    </location>
</feature>
<evidence type="ECO:0000256" key="2">
    <source>
        <dbReference type="ARBA" id="ARBA00022692"/>
    </source>
</evidence>
<reference evidence="7 8" key="1">
    <citation type="submission" date="2016-10" db="EMBL/GenBank/DDBJ databases">
        <authorList>
            <person name="Varghese N."/>
            <person name="Submissions S."/>
        </authorList>
    </citation>
    <scope>NUCLEOTIDE SEQUENCE [LARGE SCALE GENOMIC DNA]</scope>
    <source>
        <strain evidence="7 8">LMG 21974</strain>
    </source>
</reference>
<dbReference type="Pfam" id="PF00892">
    <property type="entry name" value="EamA"/>
    <property type="match status" value="2"/>
</dbReference>
<organism evidence="7 8">
    <name type="scientific">Pseudomonas lutea</name>
    <dbReference type="NCBI Taxonomy" id="243924"/>
    <lineage>
        <taxon>Bacteria</taxon>
        <taxon>Pseudomonadati</taxon>
        <taxon>Pseudomonadota</taxon>
        <taxon>Gammaproteobacteria</taxon>
        <taxon>Pseudomonadales</taxon>
        <taxon>Pseudomonadaceae</taxon>
        <taxon>Pseudomonas</taxon>
    </lineage>
</organism>
<feature type="domain" description="EamA" evidence="6">
    <location>
        <begin position="9"/>
        <end position="133"/>
    </location>
</feature>
<dbReference type="AlphaFoldDB" id="A0A9X8QHN2"/>
<keyword evidence="4 5" id="KW-0472">Membrane</keyword>
<feature type="transmembrane region" description="Helical" evidence="5">
    <location>
        <begin position="172"/>
        <end position="194"/>
    </location>
</feature>
<sequence length="279" mass="28867">MPITIRTLSFTALAMLAFAGNSLLCRLALKHAEIDPTSFTTLRIFSGAVVLWLLLRQQNGKPAGNWPSAIYLFIYAAAFSFAYTHLEAGTGALLLFGAVQVTMISHGLLRGERLNRWATAGLLLALGGLVVLLLPGATAPSLTGALLMLASGVAWGLYSLKGRGVTSPLAATAGNFLLASVPALLISLASIAYSHSDLMGVLYAILSGAVTSGLGYALWYTALQGLGSLQAATVQLSVPVLTALAGALLLGEALTLRLLLTALAVLGGIALVLNTRQKP</sequence>
<dbReference type="InterPro" id="IPR037185">
    <property type="entry name" value="EmrE-like"/>
</dbReference>
<comment type="subcellular location">
    <subcellularLocation>
        <location evidence="1">Membrane</location>
        <topology evidence="1">Multi-pass membrane protein</topology>
    </subcellularLocation>
</comment>
<dbReference type="Proteomes" id="UP000183210">
    <property type="component" value="Unassembled WGS sequence"/>
</dbReference>